<dbReference type="InterPro" id="IPR012334">
    <property type="entry name" value="Pectin_lyas_fold"/>
</dbReference>
<dbReference type="Gene3D" id="2.160.20.10">
    <property type="entry name" value="Single-stranded right-handed beta-helix, Pectin lyase-like"/>
    <property type="match status" value="1"/>
</dbReference>
<dbReference type="InterPro" id="IPR024535">
    <property type="entry name" value="RHGA/B-epi-like_pectate_lyase"/>
</dbReference>
<dbReference type="Proteomes" id="UP001525961">
    <property type="component" value="Unassembled WGS sequence"/>
</dbReference>
<organism evidence="3 4">
    <name type="scientific">Laspinema olomoucense D3b</name>
    <dbReference type="NCBI Taxonomy" id="2953688"/>
    <lineage>
        <taxon>Bacteria</taxon>
        <taxon>Bacillati</taxon>
        <taxon>Cyanobacteriota</taxon>
        <taxon>Cyanophyceae</taxon>
        <taxon>Oscillatoriophycideae</taxon>
        <taxon>Oscillatoriales</taxon>
        <taxon>Laspinemataceae</taxon>
        <taxon>Laspinema</taxon>
        <taxon>Laspinema olomoucense</taxon>
    </lineage>
</organism>
<sequence>MNQPKHRLSPRWKKIGQFVCLAGCTLSLIFGGYTIFNYSKNLSNSLDNSPQTLPNPVAVNSVNSPESVTVAPEAATPTSAPQSPKTPGILAANCGSPQGGPTDNPIAEQYSNSSYPWTNQLKWNCVYNIQDFQGGTMVARFNAARDAAAENDGGVVYFPAGTYSFEDSISLKTGVLLRGELPSVTDAKNAEFNPPSKLEFPKYEPQFSGNGTPNDTAFKTITTAAGDTDSNIGLVYLDINRAAISLRGDLDNGNNQNLVIFGIRSNNVAEPDPRVPDPSFQSPWLRYSYRFAANIKVNAKANILIANNRINDNITDNYDQPGYQVKPIRGEQIITYPEGNKVPFHYGNHYGIVVNRSKSGGLQKNANPHTEPGLFRTGITVRDNWVYHTMRVAISASGDGLVIQDNQVRDERSKQWWTDPTGLKEPKGAVTLENRAIDWSGSNVLVEGNQYEVYRHRIRDTPYLSVDGEGILIQECCGGTEVNGAILRNNQGNTYIGLYKIPSIKKVEIVGNKVNAGPTDLELIYVNADTNNAPGVMEDVTITNNIVNGGILARGTAGGKRNTIENNQGNNSASLTYSCHVTAKGNTGFEEPPCLP</sequence>
<name>A0ABT2N1M9_9CYAN</name>
<dbReference type="EMBL" id="JAMXFA010000002">
    <property type="protein sequence ID" value="MCT7976557.1"/>
    <property type="molecule type" value="Genomic_DNA"/>
</dbReference>
<proteinExistence type="predicted"/>
<dbReference type="InterPro" id="IPR011050">
    <property type="entry name" value="Pectin_lyase_fold/virulence"/>
</dbReference>
<accession>A0ABT2N1M9</accession>
<dbReference type="Pfam" id="PF12708">
    <property type="entry name" value="Pect-lyase_RHGA_epim"/>
    <property type="match status" value="1"/>
</dbReference>
<dbReference type="GO" id="GO:0016787">
    <property type="term" value="F:hydrolase activity"/>
    <property type="evidence" value="ECO:0007669"/>
    <property type="project" value="UniProtKB-KW"/>
</dbReference>
<dbReference type="SUPFAM" id="SSF51126">
    <property type="entry name" value="Pectin lyase-like"/>
    <property type="match status" value="1"/>
</dbReference>
<feature type="compositionally biased region" description="Polar residues" evidence="1">
    <location>
        <begin position="76"/>
        <end position="85"/>
    </location>
</feature>
<reference evidence="3 4" key="1">
    <citation type="journal article" date="2022" name="Front. Microbiol.">
        <title>High genomic differentiation and limited gene flow indicate recent cryptic speciation within the genus Laspinema (cyanobacteria).</title>
        <authorList>
            <person name="Stanojkovic A."/>
            <person name="Skoupy S."/>
            <person name="Skaloud P."/>
            <person name="Dvorak P."/>
        </authorList>
    </citation>
    <scope>NUCLEOTIDE SEQUENCE [LARGE SCALE GENOMIC DNA]</scope>
    <source>
        <strain evidence="3 4">D3b</strain>
    </source>
</reference>
<feature type="region of interest" description="Disordered" evidence="1">
    <location>
        <begin position="60"/>
        <end position="105"/>
    </location>
</feature>
<feature type="domain" description="Rhamnogalacturonase A/B/Epimerase-like pectate lyase" evidence="2">
    <location>
        <begin position="144"/>
        <end position="190"/>
    </location>
</feature>
<evidence type="ECO:0000313" key="3">
    <source>
        <dbReference type="EMBL" id="MCT7976557.1"/>
    </source>
</evidence>
<protein>
    <submittedName>
        <fullName evidence="3">Glycoside hydrolase family 55 protein</fullName>
    </submittedName>
</protein>
<keyword evidence="3" id="KW-0378">Hydrolase</keyword>
<evidence type="ECO:0000313" key="4">
    <source>
        <dbReference type="Proteomes" id="UP001525961"/>
    </source>
</evidence>
<gene>
    <name evidence="3" type="ORF">NG792_02310</name>
</gene>
<evidence type="ECO:0000256" key="1">
    <source>
        <dbReference type="SAM" id="MobiDB-lite"/>
    </source>
</evidence>
<dbReference type="RefSeq" id="WP_261234368.1">
    <property type="nucleotide sequence ID" value="NZ_JAMXFA010000002.1"/>
</dbReference>
<keyword evidence="4" id="KW-1185">Reference proteome</keyword>
<comment type="caution">
    <text evidence="3">The sequence shown here is derived from an EMBL/GenBank/DDBJ whole genome shotgun (WGS) entry which is preliminary data.</text>
</comment>
<evidence type="ECO:0000259" key="2">
    <source>
        <dbReference type="Pfam" id="PF12708"/>
    </source>
</evidence>